<gene>
    <name evidence="1" type="ORF">HPB47_027131</name>
</gene>
<reference evidence="1 2" key="1">
    <citation type="journal article" date="2020" name="Cell">
        <title>Large-Scale Comparative Analyses of Tick Genomes Elucidate Their Genetic Diversity and Vector Capacities.</title>
        <authorList>
            <consortium name="Tick Genome and Microbiome Consortium (TIGMIC)"/>
            <person name="Jia N."/>
            <person name="Wang J."/>
            <person name="Shi W."/>
            <person name="Du L."/>
            <person name="Sun Y."/>
            <person name="Zhan W."/>
            <person name="Jiang J.F."/>
            <person name="Wang Q."/>
            <person name="Zhang B."/>
            <person name="Ji P."/>
            <person name="Bell-Sakyi L."/>
            <person name="Cui X.M."/>
            <person name="Yuan T.T."/>
            <person name="Jiang B.G."/>
            <person name="Yang W.F."/>
            <person name="Lam T.T."/>
            <person name="Chang Q.C."/>
            <person name="Ding S.J."/>
            <person name="Wang X.J."/>
            <person name="Zhu J.G."/>
            <person name="Ruan X.D."/>
            <person name="Zhao L."/>
            <person name="Wei J.T."/>
            <person name="Ye R.Z."/>
            <person name="Que T.C."/>
            <person name="Du C.H."/>
            <person name="Zhou Y.H."/>
            <person name="Cheng J.X."/>
            <person name="Dai P.F."/>
            <person name="Guo W.B."/>
            <person name="Han X.H."/>
            <person name="Huang E.J."/>
            <person name="Li L.F."/>
            <person name="Wei W."/>
            <person name="Gao Y.C."/>
            <person name="Liu J.Z."/>
            <person name="Shao H.Z."/>
            <person name="Wang X."/>
            <person name="Wang C.C."/>
            <person name="Yang T.C."/>
            <person name="Huo Q.B."/>
            <person name="Li W."/>
            <person name="Chen H.Y."/>
            <person name="Chen S.E."/>
            <person name="Zhou L.G."/>
            <person name="Ni X.B."/>
            <person name="Tian J.H."/>
            <person name="Sheng Y."/>
            <person name="Liu T."/>
            <person name="Pan Y.S."/>
            <person name="Xia L.Y."/>
            <person name="Li J."/>
            <person name="Zhao F."/>
            <person name="Cao W.C."/>
        </authorList>
    </citation>
    <scope>NUCLEOTIDE SEQUENCE [LARGE SCALE GENOMIC DNA]</scope>
    <source>
        <strain evidence="1">Iper-2018</strain>
    </source>
</reference>
<proteinExistence type="predicted"/>
<evidence type="ECO:0000313" key="2">
    <source>
        <dbReference type="Proteomes" id="UP000805193"/>
    </source>
</evidence>
<organism evidence="1 2">
    <name type="scientific">Ixodes persulcatus</name>
    <name type="common">Taiga tick</name>
    <dbReference type="NCBI Taxonomy" id="34615"/>
    <lineage>
        <taxon>Eukaryota</taxon>
        <taxon>Metazoa</taxon>
        <taxon>Ecdysozoa</taxon>
        <taxon>Arthropoda</taxon>
        <taxon>Chelicerata</taxon>
        <taxon>Arachnida</taxon>
        <taxon>Acari</taxon>
        <taxon>Parasitiformes</taxon>
        <taxon>Ixodida</taxon>
        <taxon>Ixodoidea</taxon>
        <taxon>Ixodidae</taxon>
        <taxon>Ixodinae</taxon>
        <taxon>Ixodes</taxon>
    </lineage>
</organism>
<accession>A0AC60PWP2</accession>
<protein>
    <submittedName>
        <fullName evidence="1">Uncharacterized protein</fullName>
    </submittedName>
</protein>
<dbReference type="Proteomes" id="UP000805193">
    <property type="component" value="Unassembled WGS sequence"/>
</dbReference>
<dbReference type="EMBL" id="JABSTQ010009807">
    <property type="protein sequence ID" value="KAG0425702.1"/>
    <property type="molecule type" value="Genomic_DNA"/>
</dbReference>
<sequence>MAQINSMYGKKKGISPVPVIALLSNEKIEDILNKLGEVFFPQPQKKPDPGIYQRQHTGPSQNPGDLPFTEWELDAAIKQCRTKSAPGPDGVTVPMLRNAPDPTRKAMLAWFNRIWDSGVLPDEWKTSVVTPIPKPGKPATDPKNVRPISLTSVIGKLMERMVLARIQYNASSKGIFHPTQTKFRANLSTHDSLAMIYHDVVDLPRIKRNLRVIVSIDIKKAFDSVPHASLINKIEKQGLTGKQLDFVKAFLTDRKYLVKAGYGKEAREGATKENNIGVPQGAVLSPTLFNIVMAPLLWRLHKIQLLNATTYADDVTIWTHEGTPDNQKAALQEGLDTIADFLKEVGMFPSPEKTKHTVFGKGREQTDLALTFAGDPIAKEDSIKVLGVNIGYAIDNTTKWLTEIRHKWKQGLNLVRRISHRLGGAGEKTARKLVTATLVSKVTYAARFYKLTKGHKNQFKTMLNDARRAIIGLPRNTKKEELHKCVYLPKIEDLLVQGEDAQMARLHHTEEGRAIAEFMDITLPELPPLPQARPPWEMVCITHGTKPTPRRMHPEKNKERRQEFVKQHIAEVKTVKSDANNTIAYVDGAAGPRGWTAAAVFYQGSGDQPFDVIAGSGRDAMNTPVLVEERTILMALVNYEGIPNKRRNLIVYTDSQEAVKNLSKHKATSSPTIDLIFQTALRLLRNHGT</sequence>
<evidence type="ECO:0000313" key="1">
    <source>
        <dbReference type="EMBL" id="KAG0425702.1"/>
    </source>
</evidence>
<name>A0AC60PWP2_IXOPE</name>
<keyword evidence="2" id="KW-1185">Reference proteome</keyword>
<comment type="caution">
    <text evidence="1">The sequence shown here is derived from an EMBL/GenBank/DDBJ whole genome shotgun (WGS) entry which is preliminary data.</text>
</comment>